<keyword evidence="3" id="KW-0732">Signal</keyword>
<evidence type="ECO:0000259" key="4">
    <source>
        <dbReference type="Pfam" id="PF00135"/>
    </source>
</evidence>
<dbReference type="PROSITE" id="PS00122">
    <property type="entry name" value="CARBOXYLESTERASE_B_1"/>
    <property type="match status" value="1"/>
</dbReference>
<dbReference type="InterPro" id="IPR029058">
    <property type="entry name" value="AB_hydrolase_fold"/>
</dbReference>
<organism evidence="5 6">
    <name type="scientific">Apiospora saccharicola</name>
    <dbReference type="NCBI Taxonomy" id="335842"/>
    <lineage>
        <taxon>Eukaryota</taxon>
        <taxon>Fungi</taxon>
        <taxon>Dikarya</taxon>
        <taxon>Ascomycota</taxon>
        <taxon>Pezizomycotina</taxon>
        <taxon>Sordariomycetes</taxon>
        <taxon>Xylariomycetidae</taxon>
        <taxon>Amphisphaeriales</taxon>
        <taxon>Apiosporaceae</taxon>
        <taxon>Apiospora</taxon>
    </lineage>
</organism>
<dbReference type="Proteomes" id="UP001446871">
    <property type="component" value="Unassembled WGS sequence"/>
</dbReference>
<dbReference type="EMBL" id="JAQQWM010000004">
    <property type="protein sequence ID" value="KAK8068587.1"/>
    <property type="molecule type" value="Genomic_DNA"/>
</dbReference>
<dbReference type="PROSITE" id="PS00941">
    <property type="entry name" value="CARBOXYLESTERASE_B_2"/>
    <property type="match status" value="1"/>
</dbReference>
<reference evidence="5 6" key="1">
    <citation type="submission" date="2023-01" db="EMBL/GenBank/DDBJ databases">
        <title>Analysis of 21 Apiospora genomes using comparative genomics revels a genus with tremendous synthesis potential of carbohydrate active enzymes and secondary metabolites.</title>
        <authorList>
            <person name="Sorensen T."/>
        </authorList>
    </citation>
    <scope>NUCLEOTIDE SEQUENCE [LARGE SCALE GENOMIC DNA]</scope>
    <source>
        <strain evidence="5 6">CBS 83171</strain>
    </source>
</reference>
<dbReference type="SUPFAM" id="SSF53474">
    <property type="entry name" value="alpha/beta-Hydrolases"/>
    <property type="match status" value="1"/>
</dbReference>
<feature type="chain" id="PRO_5044953989" description="Carboxylic ester hydrolase" evidence="3">
    <location>
        <begin position="24"/>
        <end position="551"/>
    </location>
</feature>
<dbReference type="Pfam" id="PF00135">
    <property type="entry name" value="COesterase"/>
    <property type="match status" value="1"/>
</dbReference>
<evidence type="ECO:0000256" key="2">
    <source>
        <dbReference type="ARBA" id="ARBA00022801"/>
    </source>
</evidence>
<sequence>MHLHHAHIRTALLLALGTAAVGASTCAPTVHLQNGTVTGSRCQGVNANSFSSIPYAKAPVGDLRFAPPQPYDNTFGVLNGTKHAPACIQFDKTFGEKGPQSEDCLFVNIWAPASASPDSKLPVKVWLYGGSNMAGGISNPTYDGCHAAADSIVVSVNYRVGPLGFLALKGLGLGGNLGSMDQMLALRWVQDNIPAFGGDPAKVLLFGQSAGATDTYALASRDEAPQVMRAAAMQSGGGRDLPTIDQVQKWQTRFADGLNCSSSSSTAVDLSCFRAASTAALQAAVAGMPKDPVINTYTPIVYDGARTRWGPVVDGTFLKQSPFAVGTQVPAIFGSATNDSSLFVIPSFGRDAFTLNQTVYDAFLVSNFGPLASRVNETFSVAGNFGGKVYAAMEAIITDTSYKCWAYQGARKAASRGIPAYAYIFGHVPSCAWYSLIPPDAIEILGATHTAEIPFVFNTTSSLPAPSGNCTMKPAEVEMARSLSRAWTNMAESGKPTGDDAGFLWPAFDDETWNGLDVGQEKMGVGRLDYGSCAFWAEIDEELQRIEYSSS</sequence>
<evidence type="ECO:0000313" key="5">
    <source>
        <dbReference type="EMBL" id="KAK8068587.1"/>
    </source>
</evidence>
<dbReference type="InterPro" id="IPR050654">
    <property type="entry name" value="AChE-related_enzymes"/>
</dbReference>
<keyword evidence="2 3" id="KW-0378">Hydrolase</keyword>
<keyword evidence="6" id="KW-1185">Reference proteome</keyword>
<proteinExistence type="inferred from homology"/>
<evidence type="ECO:0000256" key="1">
    <source>
        <dbReference type="ARBA" id="ARBA00005964"/>
    </source>
</evidence>
<dbReference type="Gene3D" id="3.40.50.1820">
    <property type="entry name" value="alpha/beta hydrolase"/>
    <property type="match status" value="1"/>
</dbReference>
<evidence type="ECO:0000256" key="3">
    <source>
        <dbReference type="RuleBase" id="RU361235"/>
    </source>
</evidence>
<dbReference type="InterPro" id="IPR019826">
    <property type="entry name" value="Carboxylesterase_B_AS"/>
</dbReference>
<name>A0ABR1VCK3_9PEZI</name>
<comment type="caution">
    <text evidence="5">The sequence shown here is derived from an EMBL/GenBank/DDBJ whole genome shotgun (WGS) entry which is preliminary data.</text>
</comment>
<protein>
    <recommendedName>
        <fullName evidence="3">Carboxylic ester hydrolase</fullName>
        <ecNumber evidence="3">3.1.1.-</ecNumber>
    </recommendedName>
</protein>
<comment type="similarity">
    <text evidence="1 3">Belongs to the type-B carboxylesterase/lipase family.</text>
</comment>
<dbReference type="InterPro" id="IPR019819">
    <property type="entry name" value="Carboxylesterase_B_CS"/>
</dbReference>
<dbReference type="InterPro" id="IPR002018">
    <property type="entry name" value="CarbesteraseB"/>
</dbReference>
<dbReference type="PANTHER" id="PTHR43918:SF4">
    <property type="entry name" value="CARBOXYLIC ESTER HYDROLASE"/>
    <property type="match status" value="1"/>
</dbReference>
<gene>
    <name evidence="5" type="ORF">PG996_007699</name>
</gene>
<feature type="signal peptide" evidence="3">
    <location>
        <begin position="1"/>
        <end position="23"/>
    </location>
</feature>
<dbReference type="PANTHER" id="PTHR43918">
    <property type="entry name" value="ACETYLCHOLINESTERASE"/>
    <property type="match status" value="1"/>
</dbReference>
<accession>A0ABR1VCK3</accession>
<feature type="domain" description="Carboxylesterase type B" evidence="4">
    <location>
        <begin position="28"/>
        <end position="536"/>
    </location>
</feature>
<evidence type="ECO:0000313" key="6">
    <source>
        <dbReference type="Proteomes" id="UP001446871"/>
    </source>
</evidence>
<dbReference type="EC" id="3.1.1.-" evidence="3"/>